<keyword evidence="2" id="KW-1133">Transmembrane helix</keyword>
<proteinExistence type="predicted"/>
<evidence type="ECO:0000313" key="3">
    <source>
        <dbReference type="EMBL" id="SUQ13373.1"/>
    </source>
</evidence>
<gene>
    <name evidence="3" type="ORF">SAMN05216529_103101</name>
</gene>
<organism evidence="3 4">
    <name type="scientific">Faecalicatena contorta</name>
    <dbReference type="NCBI Taxonomy" id="39482"/>
    <lineage>
        <taxon>Bacteria</taxon>
        <taxon>Bacillati</taxon>
        <taxon>Bacillota</taxon>
        <taxon>Clostridia</taxon>
        <taxon>Lachnospirales</taxon>
        <taxon>Lachnospiraceae</taxon>
        <taxon>Faecalicatena</taxon>
    </lineage>
</organism>
<dbReference type="Proteomes" id="UP000254051">
    <property type="component" value="Unassembled WGS sequence"/>
</dbReference>
<dbReference type="EMBL" id="UHJJ01000003">
    <property type="protein sequence ID" value="SUQ13373.1"/>
    <property type="molecule type" value="Genomic_DNA"/>
</dbReference>
<accession>A0A315ZZ67</accession>
<feature type="compositionally biased region" description="Acidic residues" evidence="1">
    <location>
        <begin position="94"/>
        <end position="141"/>
    </location>
</feature>
<feature type="transmembrane region" description="Helical" evidence="2">
    <location>
        <begin position="7"/>
        <end position="30"/>
    </location>
</feature>
<evidence type="ECO:0000256" key="1">
    <source>
        <dbReference type="SAM" id="MobiDB-lite"/>
    </source>
</evidence>
<dbReference type="OrthoDB" id="2087712at2"/>
<dbReference type="AlphaFoldDB" id="A0A315ZZ67"/>
<sequence>MNERSRFVLRIVAGVYLAYLGVKMIQGLIVDKPENMMFMFAMAVIFVIVGVLFILSSVKNMRSSRNAETPQEETNADYIEDSPVLENKAAETAEDKEEADEVPEAGEEESGGEADLEVSGEETSDGDADLEAADEEDRYKE</sequence>
<protein>
    <submittedName>
        <fullName evidence="3">Uncharacterized protein</fullName>
    </submittedName>
</protein>
<evidence type="ECO:0000256" key="2">
    <source>
        <dbReference type="SAM" id="Phobius"/>
    </source>
</evidence>
<keyword evidence="2" id="KW-0812">Transmembrane</keyword>
<name>A0A315ZZ67_9FIRM</name>
<keyword evidence="4" id="KW-1185">Reference proteome</keyword>
<feature type="compositionally biased region" description="Acidic residues" evidence="1">
    <location>
        <begin position="70"/>
        <end position="80"/>
    </location>
</feature>
<feature type="region of interest" description="Disordered" evidence="1">
    <location>
        <begin position="62"/>
        <end position="141"/>
    </location>
</feature>
<reference evidence="4" key="1">
    <citation type="submission" date="2017-07" db="EMBL/GenBank/DDBJ databases">
        <authorList>
            <person name="Varghese N."/>
            <person name="Submissions S."/>
        </authorList>
    </citation>
    <scope>NUCLEOTIDE SEQUENCE [LARGE SCALE GENOMIC DNA]</scope>
    <source>
        <strain evidence="4">NLAE-zl-C134</strain>
    </source>
</reference>
<evidence type="ECO:0000313" key="4">
    <source>
        <dbReference type="Proteomes" id="UP000254051"/>
    </source>
</evidence>
<dbReference type="RefSeq" id="WP_109709368.1">
    <property type="nucleotide sequence ID" value="NZ_QGDS01000003.1"/>
</dbReference>
<keyword evidence="2" id="KW-0472">Membrane</keyword>
<feature type="transmembrane region" description="Helical" evidence="2">
    <location>
        <begin position="36"/>
        <end position="55"/>
    </location>
</feature>